<organism evidence="2">
    <name type="scientific">Lygus hesperus</name>
    <name type="common">Western plant bug</name>
    <dbReference type="NCBI Taxonomy" id="30085"/>
    <lineage>
        <taxon>Eukaryota</taxon>
        <taxon>Metazoa</taxon>
        <taxon>Ecdysozoa</taxon>
        <taxon>Arthropoda</taxon>
        <taxon>Hexapoda</taxon>
        <taxon>Insecta</taxon>
        <taxon>Pterygota</taxon>
        <taxon>Neoptera</taxon>
        <taxon>Paraneoptera</taxon>
        <taxon>Hemiptera</taxon>
        <taxon>Heteroptera</taxon>
        <taxon>Panheteroptera</taxon>
        <taxon>Cimicomorpha</taxon>
        <taxon>Miridae</taxon>
        <taxon>Mirini</taxon>
        <taxon>Lygus</taxon>
    </lineage>
</organism>
<proteinExistence type="predicted"/>
<dbReference type="AlphaFoldDB" id="A0A146MCY5"/>
<feature type="compositionally biased region" description="Polar residues" evidence="1">
    <location>
        <begin position="75"/>
        <end position="84"/>
    </location>
</feature>
<feature type="compositionally biased region" description="Pro residues" evidence="1">
    <location>
        <begin position="92"/>
        <end position="105"/>
    </location>
</feature>
<feature type="region of interest" description="Disordered" evidence="1">
    <location>
        <begin position="69"/>
        <end position="135"/>
    </location>
</feature>
<name>A0A146MCY5_LYGHE</name>
<feature type="non-terminal residue" evidence="2">
    <location>
        <position position="135"/>
    </location>
</feature>
<reference evidence="2" key="1">
    <citation type="journal article" date="2016" name="Gigascience">
        <title>De novo construction of an expanded transcriptome assembly for the western tarnished plant bug, Lygus hesperus.</title>
        <authorList>
            <person name="Tassone E.E."/>
            <person name="Geib S.M."/>
            <person name="Hall B."/>
            <person name="Fabrick J.A."/>
            <person name="Brent C.S."/>
            <person name="Hull J.J."/>
        </authorList>
    </citation>
    <scope>NUCLEOTIDE SEQUENCE</scope>
</reference>
<feature type="compositionally biased region" description="Low complexity" evidence="1">
    <location>
        <begin position="106"/>
        <end position="118"/>
    </location>
</feature>
<gene>
    <name evidence="2" type="ORF">g.98032</name>
</gene>
<protein>
    <submittedName>
        <fullName evidence="2">Uncharacterized protein</fullName>
    </submittedName>
</protein>
<feature type="non-terminal residue" evidence="2">
    <location>
        <position position="1"/>
    </location>
</feature>
<evidence type="ECO:0000256" key="1">
    <source>
        <dbReference type="SAM" id="MobiDB-lite"/>
    </source>
</evidence>
<accession>A0A146MCY5</accession>
<dbReference type="EMBL" id="GDHC01001340">
    <property type="protein sequence ID" value="JAQ17289.1"/>
    <property type="molecule type" value="Transcribed_RNA"/>
</dbReference>
<sequence length="135" mass="14122">SAPPPPPPTPPPLLSASGVAVNELFVCLPMALCPTQFLCDPRVFTARLDRSRVGALNIVGSVLQTAALTNNTTTPYISSSNPTATGELHIMPAPPPPPPGPPPLPSSRTQSQSSSFLPLHHPAQGAPKQQQQQQQ</sequence>
<evidence type="ECO:0000313" key="2">
    <source>
        <dbReference type="EMBL" id="JAQ17289.1"/>
    </source>
</evidence>